<organism evidence="2 3">
    <name type="scientific">Robbsia andropogonis</name>
    <dbReference type="NCBI Taxonomy" id="28092"/>
    <lineage>
        <taxon>Bacteria</taxon>
        <taxon>Pseudomonadati</taxon>
        <taxon>Pseudomonadota</taxon>
        <taxon>Betaproteobacteria</taxon>
        <taxon>Burkholderiales</taxon>
        <taxon>Burkholderiaceae</taxon>
        <taxon>Robbsia</taxon>
    </lineage>
</organism>
<evidence type="ECO:0000313" key="3">
    <source>
        <dbReference type="Proteomes" id="UP000033618"/>
    </source>
</evidence>
<dbReference type="PATRIC" id="fig|28092.6.peg.1846"/>
<dbReference type="Gene3D" id="3.40.190.120">
    <property type="entry name" value="Osmoprotection protein (prox), domain 2"/>
    <property type="match status" value="1"/>
</dbReference>
<dbReference type="EMBL" id="LAQU01000006">
    <property type="protein sequence ID" value="KKB64096.1"/>
    <property type="molecule type" value="Genomic_DNA"/>
</dbReference>
<dbReference type="CDD" id="cd13611">
    <property type="entry name" value="PBP2_YehZ"/>
    <property type="match status" value="1"/>
</dbReference>
<accession>A0A0F5K1V7</accession>
<gene>
    <name evidence="2" type="ORF">WM40_07775</name>
</gene>
<comment type="caution">
    <text evidence="2">The sequence shown here is derived from an EMBL/GenBank/DDBJ whole genome shotgun (WGS) entry which is preliminary data.</text>
</comment>
<dbReference type="GO" id="GO:0043190">
    <property type="term" value="C:ATP-binding cassette (ABC) transporter complex"/>
    <property type="evidence" value="ECO:0007669"/>
    <property type="project" value="InterPro"/>
</dbReference>
<name>A0A0F5K1V7_9BURK</name>
<dbReference type="Proteomes" id="UP000033618">
    <property type="component" value="Unassembled WGS sequence"/>
</dbReference>
<evidence type="ECO:0000313" key="2">
    <source>
        <dbReference type="EMBL" id="KKB64096.1"/>
    </source>
</evidence>
<protein>
    <submittedName>
        <fullName evidence="2">Glycine/betaine ABC transporter substrate-binding protein</fullName>
    </submittedName>
</protein>
<dbReference type="Gene3D" id="3.40.190.10">
    <property type="entry name" value="Periplasmic binding protein-like II"/>
    <property type="match status" value="1"/>
</dbReference>
<keyword evidence="3" id="KW-1185">Reference proteome</keyword>
<dbReference type="STRING" id="28092.WM40_07775"/>
<reference evidence="2 3" key="1">
    <citation type="submission" date="2015-03" db="EMBL/GenBank/DDBJ databases">
        <title>Draft Genome Sequence of Burkholderia andropogonis type strain ICMP2807, isolated from Sorghum bicolor.</title>
        <authorList>
            <person name="Lopes-Santos L."/>
            <person name="Castro D.B."/>
            <person name="Ottoboni L.M."/>
            <person name="Park D."/>
            <person name="Weirc B.S."/>
            <person name="Destefano S.A."/>
        </authorList>
    </citation>
    <scope>NUCLEOTIDE SEQUENCE [LARGE SCALE GENOMIC DNA]</scope>
    <source>
        <strain evidence="2 3">ICMP2807</strain>
    </source>
</reference>
<dbReference type="InterPro" id="IPR007210">
    <property type="entry name" value="ABC_Gly_betaine_transp_sub-bd"/>
</dbReference>
<dbReference type="Pfam" id="PF04069">
    <property type="entry name" value="OpuAC"/>
    <property type="match status" value="1"/>
</dbReference>
<evidence type="ECO:0000259" key="1">
    <source>
        <dbReference type="Pfam" id="PF04069"/>
    </source>
</evidence>
<dbReference type="SUPFAM" id="SSF53850">
    <property type="entry name" value="Periplasmic binding protein-like II"/>
    <property type="match status" value="1"/>
</dbReference>
<dbReference type="GO" id="GO:0022857">
    <property type="term" value="F:transmembrane transporter activity"/>
    <property type="evidence" value="ECO:0007669"/>
    <property type="project" value="InterPro"/>
</dbReference>
<proteinExistence type="predicted"/>
<dbReference type="AlphaFoldDB" id="A0A0F5K1V7"/>
<feature type="domain" description="ABC-type glycine betaine transport system substrate-binding" evidence="1">
    <location>
        <begin position="20"/>
        <end position="283"/>
    </location>
</feature>
<sequence>MTGWLACASTVALAQGNQGRIVVGGKNFTEQLVLSTMTAQYLDALGYEAVLKNGLGSTLMRSAQVNGELDVVWEYTGTSLILYNHVTDKLSPEQTYERVKTLDAKKGLVWLKQSGINNTYAIALPANGDPSIKTISEYAAWMAARPKQTHLFASDAEFAGRSDGLKPMLAAYGIPFKRRSLKQMDPGLVYTALKNEQVEAGVVYTTDGRVAGFDLRVLQDDKHYFPVYGATPVVREAVLKAHPQLEKQLDALAAVLDTPTMTALNKQVDIDQIPVAKVAHDFLVSKHLLPQ</sequence>